<keyword evidence="3 4" id="KW-0406">Ion transport</keyword>
<keyword evidence="4" id="KW-0066">ATP synthesis</keyword>
<dbReference type="GO" id="GO:0046933">
    <property type="term" value="F:proton-transporting ATP synthase activity, rotational mechanism"/>
    <property type="evidence" value="ECO:0007669"/>
    <property type="project" value="UniProtKB-UniRule"/>
</dbReference>
<dbReference type="HAMAP" id="MF_00312">
    <property type="entry name" value="ATP_synth_F_arch"/>
    <property type="match status" value="1"/>
</dbReference>
<dbReference type="RefSeq" id="WP_112093629.1">
    <property type="nucleotide sequence ID" value="NZ_QLOE01000003.1"/>
</dbReference>
<gene>
    <name evidence="4" type="primary">atpF</name>
    <name evidence="5" type="ORF">DPC56_03255</name>
</gene>
<dbReference type="GO" id="GO:0046961">
    <property type="term" value="F:proton-transporting ATPase activity, rotational mechanism"/>
    <property type="evidence" value="ECO:0007669"/>
    <property type="project" value="InterPro"/>
</dbReference>
<evidence type="ECO:0000256" key="4">
    <source>
        <dbReference type="HAMAP-Rule" id="MF_00312"/>
    </source>
</evidence>
<protein>
    <recommendedName>
        <fullName evidence="4">A-type ATP synthase subunit F</fullName>
    </recommendedName>
</protein>
<comment type="caution">
    <text evidence="5">The sequence shown here is derived from an EMBL/GenBank/DDBJ whole genome shotgun (WGS) entry which is preliminary data.</text>
</comment>
<organism evidence="5 6">
    <name type="scientific">Methanothermobacter tenebrarum</name>
    <dbReference type="NCBI Taxonomy" id="680118"/>
    <lineage>
        <taxon>Archaea</taxon>
        <taxon>Methanobacteriati</taxon>
        <taxon>Methanobacteriota</taxon>
        <taxon>Methanomada group</taxon>
        <taxon>Methanobacteria</taxon>
        <taxon>Methanobacteriales</taxon>
        <taxon>Methanobacteriaceae</taxon>
        <taxon>Methanothermobacter</taxon>
    </lineage>
</organism>
<name>A0A328PDS4_9EURY</name>
<dbReference type="EMBL" id="QLOE01000003">
    <property type="protein sequence ID" value="RAO79341.1"/>
    <property type="molecule type" value="Genomic_DNA"/>
</dbReference>
<dbReference type="InterPro" id="IPR008218">
    <property type="entry name" value="ATPase_V1-cplx_f_g_su"/>
</dbReference>
<proteinExistence type="inferred from homology"/>
<evidence type="ECO:0000256" key="1">
    <source>
        <dbReference type="ARBA" id="ARBA00010148"/>
    </source>
</evidence>
<accession>A0A328PDS4</accession>
<keyword evidence="4" id="KW-1003">Cell membrane</keyword>
<evidence type="ECO:0000256" key="3">
    <source>
        <dbReference type="ARBA" id="ARBA00023065"/>
    </source>
</evidence>
<dbReference type="Pfam" id="PF01990">
    <property type="entry name" value="ATP-synt_F"/>
    <property type="match status" value="1"/>
</dbReference>
<keyword evidence="4" id="KW-0375">Hydrogen ion transport</keyword>
<dbReference type="InterPro" id="IPR036906">
    <property type="entry name" value="ATPase_V1_fsu_sf"/>
</dbReference>
<dbReference type="OrthoDB" id="24971at2157"/>
<dbReference type="InterPro" id="IPR022944">
    <property type="entry name" value="ATPase_V1-cplx_fsu_bac/arc"/>
</dbReference>
<dbReference type="GO" id="GO:0005524">
    <property type="term" value="F:ATP binding"/>
    <property type="evidence" value="ECO:0007669"/>
    <property type="project" value="UniProtKB-UniRule"/>
</dbReference>
<keyword evidence="4" id="KW-0472">Membrane</keyword>
<evidence type="ECO:0000256" key="2">
    <source>
        <dbReference type="ARBA" id="ARBA00022448"/>
    </source>
</evidence>
<comment type="subcellular location">
    <subcellularLocation>
        <location evidence="4">Cell membrane</location>
        <topology evidence="4">Peripheral membrane protein</topology>
    </subcellularLocation>
</comment>
<evidence type="ECO:0000313" key="6">
    <source>
        <dbReference type="Proteomes" id="UP000249782"/>
    </source>
</evidence>
<sequence>MSTQIAVVADADTVTGFRLAGIKEGHAVETPKEAENIIRDLIKKEVSIIIITEKIGDELREFIDETTGSRALPIIIEIPDKYGPSEERVEPLRELIKRVIGIELVK</sequence>
<evidence type="ECO:0000313" key="5">
    <source>
        <dbReference type="EMBL" id="RAO79341.1"/>
    </source>
</evidence>
<keyword evidence="6" id="KW-1185">Reference proteome</keyword>
<dbReference type="SUPFAM" id="SSF159468">
    <property type="entry name" value="AtpF-like"/>
    <property type="match status" value="1"/>
</dbReference>
<dbReference type="Proteomes" id="UP000249782">
    <property type="component" value="Unassembled WGS sequence"/>
</dbReference>
<keyword evidence="2 4" id="KW-0813">Transport</keyword>
<dbReference type="Gene3D" id="3.40.50.10580">
    <property type="entry name" value="ATPase, V1 complex, subunit F"/>
    <property type="match status" value="1"/>
</dbReference>
<dbReference type="NCBIfam" id="NF003047">
    <property type="entry name" value="PRK03957.1"/>
    <property type="match status" value="1"/>
</dbReference>
<reference evidence="5 6" key="1">
    <citation type="submission" date="2018-06" db="EMBL/GenBank/DDBJ databases">
        <title>Draft genome sequence of hyperthermophilic methanogen Methanothermobacter tenebrarum sp. MCM-B 1447.</title>
        <authorList>
            <person name="Pore S.D."/>
            <person name="Dagar S."/>
            <person name="Dhakephalkar P.K."/>
        </authorList>
    </citation>
    <scope>NUCLEOTIDE SEQUENCE [LARGE SCALE GENOMIC DNA]</scope>
    <source>
        <strain evidence="5 6">MCM B 1447</strain>
    </source>
</reference>
<dbReference type="GO" id="GO:0005886">
    <property type="term" value="C:plasma membrane"/>
    <property type="evidence" value="ECO:0007669"/>
    <property type="project" value="UniProtKB-SubCell"/>
</dbReference>
<dbReference type="GO" id="GO:0042777">
    <property type="term" value="P:proton motive force-driven plasma membrane ATP synthesis"/>
    <property type="evidence" value="ECO:0007669"/>
    <property type="project" value="UniProtKB-UniRule"/>
</dbReference>
<comment type="similarity">
    <text evidence="1 4">Belongs to the V-ATPase F subunit family.</text>
</comment>
<dbReference type="AlphaFoldDB" id="A0A328PDS4"/>
<comment type="subunit">
    <text evidence="4">Has multiple subunits with at least A(3), B(3), C, D, E, F, H, I and proteolipid K(x).</text>
</comment>
<comment type="function">
    <text evidence="4">Component of the A-type ATP synthase that produces ATP from ADP in the presence of a proton gradient across the membrane.</text>
</comment>